<keyword evidence="5" id="KW-0472">Membrane</keyword>
<dbReference type="GO" id="GO:0016491">
    <property type="term" value="F:oxidoreductase activity"/>
    <property type="evidence" value="ECO:0007669"/>
    <property type="project" value="UniProtKB-KW"/>
</dbReference>
<evidence type="ECO:0000313" key="10">
    <source>
        <dbReference type="EnsemblMetazoa" id="CLYHEMP012567.1"/>
    </source>
</evidence>
<dbReference type="Pfam" id="PF07732">
    <property type="entry name" value="Cu-oxidase_3"/>
    <property type="match status" value="1"/>
</dbReference>
<dbReference type="InterPro" id="IPR045087">
    <property type="entry name" value="Cu-oxidase_fam"/>
</dbReference>
<dbReference type="OrthoDB" id="2121828at2759"/>
<name>A0A7M5UNP4_9CNID</name>
<keyword evidence="6" id="KW-0732">Signal</keyword>
<protein>
    <submittedName>
        <fullName evidence="10">Uncharacterized protein</fullName>
    </submittedName>
</protein>
<keyword evidence="4" id="KW-0186">Copper</keyword>
<evidence type="ECO:0000256" key="1">
    <source>
        <dbReference type="ARBA" id="ARBA00010609"/>
    </source>
</evidence>
<dbReference type="Pfam" id="PF07731">
    <property type="entry name" value="Cu-oxidase_2"/>
    <property type="match status" value="1"/>
</dbReference>
<keyword evidence="11" id="KW-1185">Reference proteome</keyword>
<sequence>MKMIYQRSGVMYFLIAAFWLIVTTNGQYTKQQECKPPPNEVCEYWWYVSTRMSMEYQYQHLKWNEQQHQFYNISNIPVNVVTLDGFQRMVMTINDTVPGPPLIVYEGQRVIIRLHNHLLSDTVTIHWHGLHQRGTPWMDGVGYVSQCPIGAGEIYVYNFTASPKGTYWYHSHMGAQRTNGLYGAFVIKERPKPGASEPPEERIMAVGDWTHDRSEEVYKKMMSTNYYNSSKSPDNAIIDAVPWDSALINGRGRYYDKKTGLWSKAPLEKFEVEQNKKYRFRVINVGTMYQLRVSVDDHKLSVMATDGFDIKPWEVQSFIINPGERYDFMLTANQKVDNYWIRVKSIQVGEEYKRNYALAILHYKGSGVHDEPTTQEQDCVRDGCKVINCPFKYYKSDENTECITIDELENANAADVPPEYIQDDSMEHFLNFGFPESDGQSPGAVNGKKFKFPAVDPLIQWSPNCARKECGPSKTCYCQHELILPYNKTVQIVMTNVGNGAGLSHPIHMHGHQFYVMKMGYANQNKTTGIVSNYYLQNNTDIYCSTAQCNDPAWANSTWRHGHVPDMNKYPPRKDTLMIPTGGYAVVRIRANNPGWWFMHCHIEMHLLAGMALMINEAPNELLKITRPTDLPKCENLVKLTWNITAASTTQATPLAESSQGENGDDWKDATIIVAVIAGVVLIILIVFIVYTCCCRRTKGKESQSHEMR</sequence>
<dbReference type="InterPro" id="IPR033138">
    <property type="entry name" value="Cu_oxidase_CS"/>
</dbReference>
<dbReference type="CDD" id="cd13905">
    <property type="entry name" value="CuRO_3_tcLLC2_insect_like"/>
    <property type="match status" value="1"/>
</dbReference>
<dbReference type="AlphaFoldDB" id="A0A7M5UNP4"/>
<evidence type="ECO:0000259" key="7">
    <source>
        <dbReference type="Pfam" id="PF00394"/>
    </source>
</evidence>
<evidence type="ECO:0000256" key="5">
    <source>
        <dbReference type="SAM" id="Phobius"/>
    </source>
</evidence>
<feature type="domain" description="Plastocyanin-like" evidence="7">
    <location>
        <begin position="202"/>
        <end position="366"/>
    </location>
</feature>
<feature type="signal peptide" evidence="6">
    <location>
        <begin position="1"/>
        <end position="26"/>
    </location>
</feature>
<proteinExistence type="inferred from homology"/>
<dbReference type="InterPro" id="IPR011706">
    <property type="entry name" value="Cu-oxidase_C"/>
</dbReference>
<evidence type="ECO:0000256" key="4">
    <source>
        <dbReference type="ARBA" id="ARBA00023008"/>
    </source>
</evidence>
<dbReference type="Proteomes" id="UP000594262">
    <property type="component" value="Unplaced"/>
</dbReference>
<keyword evidence="3" id="KW-0560">Oxidoreductase</keyword>
<dbReference type="GO" id="GO:0005507">
    <property type="term" value="F:copper ion binding"/>
    <property type="evidence" value="ECO:0007669"/>
    <property type="project" value="InterPro"/>
</dbReference>
<evidence type="ECO:0000313" key="11">
    <source>
        <dbReference type="Proteomes" id="UP000594262"/>
    </source>
</evidence>
<dbReference type="EnsemblMetazoa" id="CLYHEMT012567.1">
    <property type="protein sequence ID" value="CLYHEMP012567.1"/>
    <property type="gene ID" value="CLYHEMG012567"/>
</dbReference>
<dbReference type="RefSeq" id="XP_066919626.1">
    <property type="nucleotide sequence ID" value="XM_067063525.1"/>
</dbReference>
<dbReference type="GO" id="GO:0006826">
    <property type="term" value="P:iron ion transport"/>
    <property type="evidence" value="ECO:0007669"/>
    <property type="project" value="TreeGrafter"/>
</dbReference>
<dbReference type="InterPro" id="IPR001117">
    <property type="entry name" value="Cu-oxidase_2nd"/>
</dbReference>
<keyword evidence="2" id="KW-0479">Metal-binding</keyword>
<feature type="domain" description="Plastocyanin-like" evidence="8">
    <location>
        <begin position="471"/>
        <end position="620"/>
    </location>
</feature>
<dbReference type="GeneID" id="136806951"/>
<dbReference type="SUPFAM" id="SSF49503">
    <property type="entry name" value="Cupredoxins"/>
    <property type="match status" value="3"/>
</dbReference>
<evidence type="ECO:0000256" key="3">
    <source>
        <dbReference type="ARBA" id="ARBA00023002"/>
    </source>
</evidence>
<feature type="transmembrane region" description="Helical" evidence="5">
    <location>
        <begin position="672"/>
        <end position="694"/>
    </location>
</feature>
<evidence type="ECO:0000259" key="8">
    <source>
        <dbReference type="Pfam" id="PF07731"/>
    </source>
</evidence>
<comment type="similarity">
    <text evidence="1">Belongs to the multicopper oxidase family.</text>
</comment>
<dbReference type="FunFam" id="2.60.40.420:FF:000045">
    <property type="entry name" value="Laccase 2"/>
    <property type="match status" value="1"/>
</dbReference>
<dbReference type="Gene3D" id="2.60.40.420">
    <property type="entry name" value="Cupredoxins - blue copper proteins"/>
    <property type="match status" value="3"/>
</dbReference>
<dbReference type="PANTHER" id="PTHR11709">
    <property type="entry name" value="MULTI-COPPER OXIDASE"/>
    <property type="match status" value="1"/>
</dbReference>
<evidence type="ECO:0000256" key="2">
    <source>
        <dbReference type="ARBA" id="ARBA00022723"/>
    </source>
</evidence>
<dbReference type="InterPro" id="IPR008972">
    <property type="entry name" value="Cupredoxin"/>
</dbReference>
<dbReference type="GO" id="GO:0005886">
    <property type="term" value="C:plasma membrane"/>
    <property type="evidence" value="ECO:0007669"/>
    <property type="project" value="TreeGrafter"/>
</dbReference>
<dbReference type="InterPro" id="IPR011707">
    <property type="entry name" value="Cu-oxidase-like_N"/>
</dbReference>
<keyword evidence="5" id="KW-0812">Transmembrane</keyword>
<dbReference type="InterPro" id="IPR002355">
    <property type="entry name" value="Cu_oxidase_Cu_BS"/>
</dbReference>
<reference evidence="10" key="1">
    <citation type="submission" date="2021-01" db="UniProtKB">
        <authorList>
            <consortium name="EnsemblMetazoa"/>
        </authorList>
    </citation>
    <scope>IDENTIFICATION</scope>
</reference>
<dbReference type="PROSITE" id="PS00079">
    <property type="entry name" value="MULTICOPPER_OXIDASE1"/>
    <property type="match status" value="2"/>
</dbReference>
<organism evidence="10 11">
    <name type="scientific">Clytia hemisphaerica</name>
    <dbReference type="NCBI Taxonomy" id="252671"/>
    <lineage>
        <taxon>Eukaryota</taxon>
        <taxon>Metazoa</taxon>
        <taxon>Cnidaria</taxon>
        <taxon>Hydrozoa</taxon>
        <taxon>Hydroidolina</taxon>
        <taxon>Leptothecata</taxon>
        <taxon>Obeliida</taxon>
        <taxon>Clytiidae</taxon>
        <taxon>Clytia</taxon>
    </lineage>
</organism>
<evidence type="ECO:0000259" key="9">
    <source>
        <dbReference type="Pfam" id="PF07732"/>
    </source>
</evidence>
<dbReference type="Pfam" id="PF00394">
    <property type="entry name" value="Cu-oxidase"/>
    <property type="match status" value="1"/>
</dbReference>
<dbReference type="CDD" id="cd13858">
    <property type="entry name" value="CuRO_1_tcLCC2_insect_like"/>
    <property type="match status" value="1"/>
</dbReference>
<feature type="chain" id="PRO_5029462790" evidence="6">
    <location>
        <begin position="27"/>
        <end position="709"/>
    </location>
</feature>
<keyword evidence="5" id="KW-1133">Transmembrane helix</keyword>
<accession>A0A7M5UNP4</accession>
<dbReference type="CDD" id="cd13884">
    <property type="entry name" value="CuRO_2_tcLCC_insect_like"/>
    <property type="match status" value="1"/>
</dbReference>
<dbReference type="PANTHER" id="PTHR11709:SF394">
    <property type="entry name" value="FI03373P-RELATED"/>
    <property type="match status" value="1"/>
</dbReference>
<evidence type="ECO:0000256" key="6">
    <source>
        <dbReference type="SAM" id="SignalP"/>
    </source>
</evidence>
<feature type="domain" description="Plastocyanin-like" evidence="9">
    <location>
        <begin position="81"/>
        <end position="191"/>
    </location>
</feature>
<dbReference type="PROSITE" id="PS00080">
    <property type="entry name" value="MULTICOPPER_OXIDASE2"/>
    <property type="match status" value="1"/>
</dbReference>